<sequence length="92" mass="9007">MTETVAAEAVDRVVAAVTAVDGVVGLHSGPGVPATHLPGRTVAGVRLGPESGRVHVVLDLSSALLATAERVKNAASAAAGVPVHVVVGDVVT</sequence>
<dbReference type="Proteomes" id="UP000309231">
    <property type="component" value="Chromosome"/>
</dbReference>
<organism evidence="2">
    <name type="scientific">Mycolicibacterium mucogenicum DSM 44124</name>
    <dbReference type="NCBI Taxonomy" id="1226753"/>
    <lineage>
        <taxon>Bacteria</taxon>
        <taxon>Bacillati</taxon>
        <taxon>Actinomycetota</taxon>
        <taxon>Actinomycetes</taxon>
        <taxon>Mycobacteriales</taxon>
        <taxon>Mycobacteriaceae</taxon>
        <taxon>Mycolicibacterium</taxon>
    </lineage>
</organism>
<proteinExistence type="predicted"/>
<dbReference type="EMBL" id="POTL01000001">
    <property type="protein sequence ID" value="TLH54526.1"/>
    <property type="molecule type" value="Genomic_DNA"/>
</dbReference>
<evidence type="ECO:0000313" key="3">
    <source>
        <dbReference type="Proteomes" id="UP000309231"/>
    </source>
</evidence>
<reference evidence="1 3" key="2">
    <citation type="journal article" date="2019" name="BMC Evol. Biol.">
        <title>Comparative genomics of Mycobacterium mucogenicum and Mycobacterium neoaurum clade members emphasizing tRNA and non-coding RNA.</title>
        <authorList>
            <person name="Behra P.R.K."/>
            <person name="Pettersson B.M.F."/>
            <person name="Das S."/>
            <person name="Dasgupta S."/>
            <person name="Kirsebom L.A."/>
        </authorList>
    </citation>
    <scope>NUCLEOTIDE SEQUENCE [LARGE SCALE GENOMIC DNA]</scope>
    <source>
        <strain evidence="1 3">DSM 44124</strain>
    </source>
</reference>
<dbReference type="AlphaFoldDB" id="A0A8H2PHA9"/>
<evidence type="ECO:0000313" key="2">
    <source>
        <dbReference type="EMBL" id="TLH54526.1"/>
    </source>
</evidence>
<name>A0A8H2PHA9_MYCMU</name>
<accession>A0A8H2PHA9</accession>
<protein>
    <submittedName>
        <fullName evidence="2">Uncharacterized protein</fullName>
    </submittedName>
</protein>
<gene>
    <name evidence="1" type="ORF">C1S78_021110</name>
    <name evidence="2" type="ORF">C1S78_21055</name>
</gene>
<dbReference type="RefSeq" id="WP_053855737.1">
    <property type="nucleotide sequence ID" value="NZ_ANBS01000003.1"/>
</dbReference>
<dbReference type="EMBL" id="CP062008">
    <property type="protein sequence ID" value="QPG67986.1"/>
    <property type="molecule type" value="Genomic_DNA"/>
</dbReference>
<keyword evidence="3" id="KW-1185">Reference proteome</keyword>
<dbReference type="KEGG" id="mmuc:C1S78_021110"/>
<reference evidence="2" key="1">
    <citation type="submission" date="2018-01" db="EMBL/GenBank/DDBJ databases">
        <title>Comparative genomics of Mycobacterium mucogenicum and Mycobacterium neoaurum clade members emphasizing tRNA and non-coding RNA.</title>
        <authorList>
            <person name="Behra P.R.K."/>
            <person name="Pettersson B.M.F."/>
            <person name="Das S."/>
            <person name="Dasgupta S."/>
            <person name="Kirsebom L.A."/>
        </authorList>
    </citation>
    <scope>NUCLEOTIDE SEQUENCE</scope>
    <source>
        <strain evidence="2">DSM 44124</strain>
    </source>
</reference>
<reference evidence="1 3" key="3">
    <citation type="journal article" date="2019" name="Sci. Rep.">
        <title>Insight into the biology of Mycobacterium mucogenicum and Mycobacterium neoaurum clade members.</title>
        <authorList>
            <person name="Behra P.R.K."/>
            <person name="Pettersson B.M.F."/>
            <person name="Ramesh M."/>
            <person name="Dasgupta S."/>
            <person name="Kirsebom L.A."/>
        </authorList>
    </citation>
    <scope>NUCLEOTIDE SEQUENCE [LARGE SCALE GENOMIC DNA]</scope>
    <source>
        <strain evidence="1 3">DSM 44124</strain>
    </source>
</reference>
<dbReference type="GeneID" id="76727445"/>
<evidence type="ECO:0000313" key="1">
    <source>
        <dbReference type="EMBL" id="QPG67986.1"/>
    </source>
</evidence>